<reference evidence="4" key="1">
    <citation type="submission" date="2016-10" db="EMBL/GenBank/DDBJ databases">
        <authorList>
            <person name="Varghese N."/>
            <person name="Submissions S."/>
        </authorList>
    </citation>
    <scope>NUCLEOTIDE SEQUENCE [LARGE SCALE GENOMIC DNA]</scope>
    <source>
        <strain evidence="4">IBRC-M 10403</strain>
    </source>
</reference>
<keyword evidence="2" id="KW-0812">Transmembrane</keyword>
<keyword evidence="2" id="KW-1133">Transmembrane helix</keyword>
<evidence type="ECO:0000313" key="3">
    <source>
        <dbReference type="EMBL" id="SDD55990.1"/>
    </source>
</evidence>
<name>A0A1G6VQQ1_9PSEU</name>
<feature type="transmembrane region" description="Helical" evidence="2">
    <location>
        <begin position="6"/>
        <end position="25"/>
    </location>
</feature>
<proteinExistence type="predicted"/>
<sequence length="73" mass="7621">MWNSLLGALAIEGMVLLGLILVPGAPKLIDAISDRIRHGAHYPVEHEGNEAVDDEEREPAAPVASAKPGKAAA</sequence>
<dbReference type="AlphaFoldDB" id="A0A1G6VQQ1"/>
<evidence type="ECO:0000256" key="1">
    <source>
        <dbReference type="SAM" id="MobiDB-lite"/>
    </source>
</evidence>
<dbReference type="Proteomes" id="UP000199501">
    <property type="component" value="Unassembled WGS sequence"/>
</dbReference>
<accession>A0A1G6VQQ1</accession>
<keyword evidence="2" id="KW-0472">Membrane</keyword>
<feature type="region of interest" description="Disordered" evidence="1">
    <location>
        <begin position="43"/>
        <end position="73"/>
    </location>
</feature>
<evidence type="ECO:0000313" key="4">
    <source>
        <dbReference type="Proteomes" id="UP000199501"/>
    </source>
</evidence>
<dbReference type="STRING" id="1271860.SAMN05216174_11348"/>
<organism evidence="3 4">
    <name type="scientific">Actinokineospora iranica</name>
    <dbReference type="NCBI Taxonomy" id="1271860"/>
    <lineage>
        <taxon>Bacteria</taxon>
        <taxon>Bacillati</taxon>
        <taxon>Actinomycetota</taxon>
        <taxon>Actinomycetes</taxon>
        <taxon>Pseudonocardiales</taxon>
        <taxon>Pseudonocardiaceae</taxon>
        <taxon>Actinokineospora</taxon>
    </lineage>
</organism>
<dbReference type="RefSeq" id="WP_091454851.1">
    <property type="nucleotide sequence ID" value="NZ_FMZZ01000013.1"/>
</dbReference>
<protein>
    <submittedName>
        <fullName evidence="3">Uncharacterized protein</fullName>
    </submittedName>
</protein>
<keyword evidence="4" id="KW-1185">Reference proteome</keyword>
<dbReference type="OrthoDB" id="9995994at2"/>
<evidence type="ECO:0000256" key="2">
    <source>
        <dbReference type="SAM" id="Phobius"/>
    </source>
</evidence>
<gene>
    <name evidence="3" type="ORF">SAMN05216174_11348</name>
</gene>
<dbReference type="EMBL" id="FMZZ01000013">
    <property type="protein sequence ID" value="SDD55990.1"/>
    <property type="molecule type" value="Genomic_DNA"/>
</dbReference>